<dbReference type="InterPro" id="IPR047112">
    <property type="entry name" value="RecG/Mfd"/>
</dbReference>
<keyword evidence="3" id="KW-0378">Hydrolase</keyword>
<evidence type="ECO:0000259" key="9">
    <source>
        <dbReference type="PROSITE" id="PS51192"/>
    </source>
</evidence>
<dbReference type="InterPro" id="IPR045562">
    <property type="entry name" value="RecG_dom3_C"/>
</dbReference>
<keyword evidence="5" id="KW-0067">ATP-binding</keyword>
<dbReference type="Pfam" id="PF00270">
    <property type="entry name" value="DEAD"/>
    <property type="match status" value="1"/>
</dbReference>
<dbReference type="GO" id="GO:0004386">
    <property type="term" value="F:helicase activity"/>
    <property type="evidence" value="ECO:0007669"/>
    <property type="project" value="UniProtKB-KW"/>
</dbReference>
<dbReference type="InterPro" id="IPR001650">
    <property type="entry name" value="Helicase_C-like"/>
</dbReference>
<evidence type="ECO:0000256" key="5">
    <source>
        <dbReference type="ARBA" id="ARBA00022840"/>
    </source>
</evidence>
<dbReference type="InterPro" id="IPR033454">
    <property type="entry name" value="RecG_wedge"/>
</dbReference>
<dbReference type="Gene3D" id="3.40.50.300">
    <property type="entry name" value="P-loop containing nucleotide triphosphate hydrolases"/>
    <property type="match status" value="2"/>
</dbReference>
<dbReference type="SUPFAM" id="SSF52540">
    <property type="entry name" value="P-loop containing nucleoside triphosphate hydrolases"/>
    <property type="match status" value="1"/>
</dbReference>
<dbReference type="Pfam" id="PF17191">
    <property type="entry name" value="RecG_wedge"/>
    <property type="match status" value="1"/>
</dbReference>
<dbReference type="RefSeq" id="WP_345032741.1">
    <property type="nucleotide sequence ID" value="NZ_BAABGL010000036.1"/>
</dbReference>
<dbReference type="InterPro" id="IPR012340">
    <property type="entry name" value="NA-bd_OB-fold"/>
</dbReference>
<dbReference type="EMBL" id="BAABGL010000036">
    <property type="protein sequence ID" value="GAA4395873.1"/>
    <property type="molecule type" value="Genomic_DNA"/>
</dbReference>
<evidence type="ECO:0000313" key="12">
    <source>
        <dbReference type="Proteomes" id="UP001500642"/>
    </source>
</evidence>
<comment type="caution">
    <text evidence="11">The sequence shown here is derived from an EMBL/GenBank/DDBJ whole genome shotgun (WGS) entry which is preliminary data.</text>
</comment>
<feature type="domain" description="Helicase C-terminal" evidence="10">
    <location>
        <begin position="504"/>
        <end position="675"/>
    </location>
</feature>
<evidence type="ECO:0000256" key="3">
    <source>
        <dbReference type="ARBA" id="ARBA00022801"/>
    </source>
</evidence>
<evidence type="ECO:0000256" key="1">
    <source>
        <dbReference type="ARBA" id="ARBA00022741"/>
    </source>
</evidence>
<dbReference type="Pfam" id="PF00271">
    <property type="entry name" value="Helicase_C"/>
    <property type="match status" value="1"/>
</dbReference>
<evidence type="ECO:0000256" key="7">
    <source>
        <dbReference type="ARBA" id="ARBA00023204"/>
    </source>
</evidence>
<dbReference type="CDD" id="cd04488">
    <property type="entry name" value="RecG_wedge_OBF"/>
    <property type="match status" value="1"/>
</dbReference>
<organism evidence="11 12">
    <name type="scientific">Brevibacterium pityocampae</name>
    <dbReference type="NCBI Taxonomy" id="506594"/>
    <lineage>
        <taxon>Bacteria</taxon>
        <taxon>Bacillati</taxon>
        <taxon>Actinomycetota</taxon>
        <taxon>Actinomycetes</taxon>
        <taxon>Micrococcales</taxon>
        <taxon>Brevibacteriaceae</taxon>
        <taxon>Brevibacterium</taxon>
    </lineage>
</organism>
<proteinExistence type="predicted"/>
<dbReference type="PROSITE" id="PS51194">
    <property type="entry name" value="HELICASE_CTER"/>
    <property type="match status" value="1"/>
</dbReference>
<accession>A0ABP8JTP0</accession>
<gene>
    <name evidence="11" type="primary">recG</name>
    <name evidence="11" type="ORF">GCM10023167_26630</name>
</gene>
<dbReference type="Proteomes" id="UP001500642">
    <property type="component" value="Unassembled WGS sequence"/>
</dbReference>
<dbReference type="InterPro" id="IPR027417">
    <property type="entry name" value="P-loop_NTPase"/>
</dbReference>
<keyword evidence="2" id="KW-0227">DNA damage</keyword>
<evidence type="ECO:0000313" key="11">
    <source>
        <dbReference type="EMBL" id="GAA4395873.1"/>
    </source>
</evidence>
<evidence type="ECO:0000256" key="2">
    <source>
        <dbReference type="ARBA" id="ARBA00022763"/>
    </source>
</evidence>
<dbReference type="InterPro" id="IPR011545">
    <property type="entry name" value="DEAD/DEAH_box_helicase_dom"/>
</dbReference>
<dbReference type="Gene3D" id="2.40.50.140">
    <property type="entry name" value="Nucleic acid-binding proteins"/>
    <property type="match status" value="1"/>
</dbReference>
<dbReference type="SMART" id="SM00487">
    <property type="entry name" value="DEXDc"/>
    <property type="match status" value="1"/>
</dbReference>
<keyword evidence="1" id="KW-0547">Nucleotide-binding</keyword>
<dbReference type="InterPro" id="IPR014001">
    <property type="entry name" value="Helicase_ATP-bd"/>
</dbReference>
<dbReference type="PANTHER" id="PTHR47964:SF1">
    <property type="entry name" value="ATP-DEPENDENT DNA HELICASE HOMOLOG RECG, CHLOROPLASTIC"/>
    <property type="match status" value="1"/>
</dbReference>
<evidence type="ECO:0000256" key="8">
    <source>
        <dbReference type="ARBA" id="ARBA00049819"/>
    </source>
</evidence>
<dbReference type="SUPFAM" id="SSF50249">
    <property type="entry name" value="Nucleic acid-binding proteins"/>
    <property type="match status" value="1"/>
</dbReference>
<name>A0ABP8JTP0_9MICO</name>
<keyword evidence="6" id="KW-0238">DNA-binding</keyword>
<protein>
    <recommendedName>
        <fullName evidence="8">Probable DNA 3'-5' helicase RecG</fullName>
    </recommendedName>
</protein>
<reference evidence="12" key="1">
    <citation type="journal article" date="2019" name="Int. J. Syst. Evol. Microbiol.">
        <title>The Global Catalogue of Microorganisms (GCM) 10K type strain sequencing project: providing services to taxonomists for standard genome sequencing and annotation.</title>
        <authorList>
            <consortium name="The Broad Institute Genomics Platform"/>
            <consortium name="The Broad Institute Genome Sequencing Center for Infectious Disease"/>
            <person name="Wu L."/>
            <person name="Ma J."/>
        </authorList>
    </citation>
    <scope>NUCLEOTIDE SEQUENCE [LARGE SCALE GENOMIC DNA]</scope>
    <source>
        <strain evidence="12">JCM 17808</strain>
    </source>
</reference>
<sequence length="748" mass="80076">MSTDTPLAKLISRKRDLTDLATVGITTLEDALRHFPRTYVVPGEVTPLDALVPDTVAVVSARVVRVTAKQLANRKSLTTVVLSDGLSDVEAPFFNQPWIANTLTTGRHVALTGKVTLYRGTVQIASPRWLNPTGTESLDDEDLSVPIPVYRATSTIATTRIQRLIRVLLDTAPPEAFADPIADEIRAVNGLPDYRTALEWMHRPVDEHQPQRARRRWKFEEAYALQAELLSRKALAADDRAIALPGAGAGDGDEDGAPRSAGLLGTFDAGLPFALTGSQHAVGDAIATDLAGEEPMNRLLHGDVGSGKTLVALRAMLQAVDSGAQAALLAPTEVLAAQHHRSLLRYLGGLAEPDGLFDPSGAAGDLTTVWAGAGSPGARRVRVGLLTGSLSTAERKRLLLDLVSGRIDILVGTHALLSDTTMFSRLGLVVVDEQHRFGVRQRESLRAKGGDRIPHTLVMTATPIPRTVAMTVFGDLDVSVLSDMPGGTREITSHAVSLDAHPRWLGRILEIVGESGARGEQTFIVASRIETQPPEIDAEGEPVPEVLGVDDLVARVQEHPAVAGLRVASLHGRMDAAHKDTVMRRFAAGEIDVLVATTVIEVGIDVPNARTMVVYDADRFGVAQLHQLRGRVGRDGSAATCFLVTRRAAGSETMERLETVAATLDGFALAEYDVEQRREGDVLGRAQSGRGSSLRHLSVIRDVEIIEQAREAARQIVAADPGLTGQPALRAAIDRILGAADEDWIEAG</sequence>
<dbReference type="PANTHER" id="PTHR47964">
    <property type="entry name" value="ATP-DEPENDENT DNA HELICASE HOMOLOG RECG, CHLOROPLASTIC"/>
    <property type="match status" value="1"/>
</dbReference>
<evidence type="ECO:0000259" key="10">
    <source>
        <dbReference type="PROSITE" id="PS51194"/>
    </source>
</evidence>
<keyword evidence="12" id="KW-1185">Reference proteome</keyword>
<keyword evidence="7" id="KW-0234">DNA repair</keyword>
<dbReference type="PROSITE" id="PS51192">
    <property type="entry name" value="HELICASE_ATP_BIND_1"/>
    <property type="match status" value="1"/>
</dbReference>
<evidence type="ECO:0000256" key="6">
    <source>
        <dbReference type="ARBA" id="ARBA00023125"/>
    </source>
</evidence>
<dbReference type="Pfam" id="PF19833">
    <property type="entry name" value="RecG_dom3_C"/>
    <property type="match status" value="1"/>
</dbReference>
<feature type="domain" description="Helicase ATP-binding" evidence="9">
    <location>
        <begin position="289"/>
        <end position="481"/>
    </location>
</feature>
<evidence type="ECO:0000256" key="4">
    <source>
        <dbReference type="ARBA" id="ARBA00022806"/>
    </source>
</evidence>
<keyword evidence="4 11" id="KW-0347">Helicase</keyword>
<dbReference type="SMART" id="SM00490">
    <property type="entry name" value="HELICc"/>
    <property type="match status" value="1"/>
</dbReference>